<feature type="domain" description="OmpR/PhoB-type" evidence="9">
    <location>
        <begin position="124"/>
        <end position="220"/>
    </location>
</feature>
<evidence type="ECO:0000256" key="3">
    <source>
        <dbReference type="ARBA" id="ARBA00023015"/>
    </source>
</evidence>
<dbReference type="Proteomes" id="UP000030634">
    <property type="component" value="Chromosome"/>
</dbReference>
<dbReference type="AlphaFoldDB" id="A0A0A7KI14"/>
<feature type="DNA-binding region" description="OmpR/PhoB-type" evidence="7">
    <location>
        <begin position="124"/>
        <end position="220"/>
    </location>
</feature>
<dbReference type="Gene3D" id="3.40.50.2300">
    <property type="match status" value="1"/>
</dbReference>
<keyword evidence="2" id="KW-0902">Two-component regulatory system</keyword>
<dbReference type="SMART" id="SM00862">
    <property type="entry name" value="Trans_reg_C"/>
    <property type="match status" value="1"/>
</dbReference>
<dbReference type="GO" id="GO:0032993">
    <property type="term" value="C:protein-DNA complex"/>
    <property type="evidence" value="ECO:0007669"/>
    <property type="project" value="TreeGrafter"/>
</dbReference>
<dbReference type="GO" id="GO:0005829">
    <property type="term" value="C:cytosol"/>
    <property type="evidence" value="ECO:0007669"/>
    <property type="project" value="TreeGrafter"/>
</dbReference>
<keyword evidence="1 6" id="KW-0597">Phosphoprotein</keyword>
<dbReference type="STRING" id="1182571.QR90_13180"/>
<dbReference type="Gene3D" id="1.10.10.10">
    <property type="entry name" value="Winged helix-like DNA-binding domain superfamily/Winged helix DNA-binding domain"/>
    <property type="match status" value="1"/>
</dbReference>
<sequence>MRLLLVEDDPRIAEPTVDALREAGYAVTWAQTGPEGLEAALLGDFPLIVLDVMLPGLDGFEIARELRAGGVEAAILFLTARGDLGDRVQGLDLGGDAYLVKPFAVPELLATLRALSRRERGQTAPQVSFVDGRGALDTVARTVVWDGAEVAVTGREYSLLEALALTPERWFTREELLDRVWGPEFGGEARIVDVYVRYVRRKLAPEAITSERGRGYRVER</sequence>
<evidence type="ECO:0000256" key="6">
    <source>
        <dbReference type="PROSITE-ProRule" id="PRU00169"/>
    </source>
</evidence>
<gene>
    <name evidence="10" type="ORF">QR90_13180</name>
</gene>
<evidence type="ECO:0000313" key="10">
    <source>
        <dbReference type="EMBL" id="AIZ45817.1"/>
    </source>
</evidence>
<dbReference type="Pfam" id="PF00072">
    <property type="entry name" value="Response_reg"/>
    <property type="match status" value="1"/>
</dbReference>
<feature type="modified residue" description="4-aspartylphosphate" evidence="6">
    <location>
        <position position="51"/>
    </location>
</feature>
<evidence type="ECO:0000259" key="9">
    <source>
        <dbReference type="PROSITE" id="PS51755"/>
    </source>
</evidence>
<keyword evidence="4 7" id="KW-0238">DNA-binding</keyword>
<dbReference type="RefSeq" id="WP_039685202.1">
    <property type="nucleotide sequence ID" value="NZ_CP010028.1"/>
</dbReference>
<accession>A0A0A7KI14</accession>
<keyword evidence="3" id="KW-0805">Transcription regulation</keyword>
<dbReference type="InterPro" id="IPR001789">
    <property type="entry name" value="Sig_transdc_resp-reg_receiver"/>
</dbReference>
<dbReference type="InterPro" id="IPR036388">
    <property type="entry name" value="WH-like_DNA-bd_sf"/>
</dbReference>
<dbReference type="GO" id="GO:0000976">
    <property type="term" value="F:transcription cis-regulatory region binding"/>
    <property type="evidence" value="ECO:0007669"/>
    <property type="project" value="TreeGrafter"/>
</dbReference>
<dbReference type="GO" id="GO:0000156">
    <property type="term" value="F:phosphorelay response regulator activity"/>
    <property type="evidence" value="ECO:0007669"/>
    <property type="project" value="TreeGrafter"/>
</dbReference>
<evidence type="ECO:0000256" key="5">
    <source>
        <dbReference type="ARBA" id="ARBA00023163"/>
    </source>
</evidence>
<feature type="domain" description="Response regulatory" evidence="8">
    <location>
        <begin position="2"/>
        <end position="116"/>
    </location>
</feature>
<dbReference type="InterPro" id="IPR039420">
    <property type="entry name" value="WalR-like"/>
</dbReference>
<evidence type="ECO:0000256" key="2">
    <source>
        <dbReference type="ARBA" id="ARBA00023012"/>
    </source>
</evidence>
<organism evidence="10 11">
    <name type="scientific">Deinococcus radiopugnans</name>
    <dbReference type="NCBI Taxonomy" id="57497"/>
    <lineage>
        <taxon>Bacteria</taxon>
        <taxon>Thermotogati</taxon>
        <taxon>Deinococcota</taxon>
        <taxon>Deinococci</taxon>
        <taxon>Deinococcales</taxon>
        <taxon>Deinococcaceae</taxon>
        <taxon>Deinococcus</taxon>
    </lineage>
</organism>
<dbReference type="GO" id="GO:0006355">
    <property type="term" value="P:regulation of DNA-templated transcription"/>
    <property type="evidence" value="ECO:0007669"/>
    <property type="project" value="InterPro"/>
</dbReference>
<dbReference type="HOGENOM" id="CLU_000445_30_1_0"/>
<proteinExistence type="predicted"/>
<name>A0A0A7KI14_9DEIO</name>
<dbReference type="PANTHER" id="PTHR48111:SF22">
    <property type="entry name" value="REGULATOR OF RPOS"/>
    <property type="match status" value="1"/>
</dbReference>
<dbReference type="CDD" id="cd00383">
    <property type="entry name" value="trans_reg_C"/>
    <property type="match status" value="1"/>
</dbReference>
<dbReference type="SMART" id="SM00448">
    <property type="entry name" value="REC"/>
    <property type="match status" value="1"/>
</dbReference>
<dbReference type="PANTHER" id="PTHR48111">
    <property type="entry name" value="REGULATOR OF RPOS"/>
    <property type="match status" value="1"/>
</dbReference>
<dbReference type="PROSITE" id="PS51755">
    <property type="entry name" value="OMPR_PHOB"/>
    <property type="match status" value="1"/>
</dbReference>
<evidence type="ECO:0000256" key="4">
    <source>
        <dbReference type="ARBA" id="ARBA00023125"/>
    </source>
</evidence>
<evidence type="ECO:0000313" key="11">
    <source>
        <dbReference type="Proteomes" id="UP000030634"/>
    </source>
</evidence>
<dbReference type="InterPro" id="IPR011006">
    <property type="entry name" value="CheY-like_superfamily"/>
</dbReference>
<dbReference type="PROSITE" id="PS50110">
    <property type="entry name" value="RESPONSE_REGULATORY"/>
    <property type="match status" value="1"/>
</dbReference>
<evidence type="ECO:0000256" key="7">
    <source>
        <dbReference type="PROSITE-ProRule" id="PRU01091"/>
    </source>
</evidence>
<dbReference type="EMBL" id="CP010028">
    <property type="protein sequence ID" value="AIZ45817.1"/>
    <property type="molecule type" value="Genomic_DNA"/>
</dbReference>
<dbReference type="Pfam" id="PF00486">
    <property type="entry name" value="Trans_reg_C"/>
    <property type="match status" value="1"/>
</dbReference>
<evidence type="ECO:0000256" key="1">
    <source>
        <dbReference type="ARBA" id="ARBA00022553"/>
    </source>
</evidence>
<evidence type="ECO:0000259" key="8">
    <source>
        <dbReference type="PROSITE" id="PS50110"/>
    </source>
</evidence>
<protein>
    <submittedName>
        <fullName evidence="10">Response regulator</fullName>
    </submittedName>
</protein>
<dbReference type="InterPro" id="IPR001867">
    <property type="entry name" value="OmpR/PhoB-type_DNA-bd"/>
</dbReference>
<dbReference type="Gene3D" id="6.10.250.690">
    <property type="match status" value="1"/>
</dbReference>
<dbReference type="KEGG" id="dsw:QR90_13180"/>
<keyword evidence="5" id="KW-0804">Transcription</keyword>
<dbReference type="SUPFAM" id="SSF52172">
    <property type="entry name" value="CheY-like"/>
    <property type="match status" value="1"/>
</dbReference>
<reference evidence="11" key="1">
    <citation type="submission" date="2014-11" db="EMBL/GenBank/DDBJ databases">
        <title>Hymenobacter sp. DG25B genome submission.</title>
        <authorList>
            <person name="Jung H.-Y."/>
            <person name="Kim M.K."/>
            <person name="Srinivasan S."/>
            <person name="Lim S."/>
        </authorList>
    </citation>
    <scope>NUCLEOTIDE SEQUENCE [LARGE SCALE GENOMIC DNA]</scope>
    <source>
        <strain evidence="11">DY59</strain>
    </source>
</reference>